<dbReference type="STRING" id="2041.AERYTH_02805"/>
<evidence type="ECO:0000313" key="7">
    <source>
        <dbReference type="EMBL" id="ALX03703.1"/>
    </source>
</evidence>
<dbReference type="NCBIfam" id="NF006521">
    <property type="entry name" value="PRK08965.1-5"/>
    <property type="match status" value="1"/>
</dbReference>
<dbReference type="PATRIC" id="fig|2041.4.peg.587"/>
<dbReference type="GO" id="GO:0008324">
    <property type="term" value="F:monoatomic cation transmembrane transporter activity"/>
    <property type="evidence" value="ECO:0007669"/>
    <property type="project" value="InterPro"/>
</dbReference>
<evidence type="ECO:0000256" key="3">
    <source>
        <dbReference type="ARBA" id="ARBA00022475"/>
    </source>
</evidence>
<evidence type="ECO:0000256" key="4">
    <source>
        <dbReference type="ARBA" id="ARBA00022692"/>
    </source>
</evidence>
<evidence type="ECO:0000256" key="2">
    <source>
        <dbReference type="ARBA" id="ARBA00006228"/>
    </source>
</evidence>
<keyword evidence="8" id="KW-1185">Reference proteome</keyword>
<dbReference type="RefSeq" id="WP_083516206.1">
    <property type="nucleotide sequence ID" value="NZ_CP011502.1"/>
</dbReference>
<name>A0A0U3TDS9_9ACTN</name>
<evidence type="ECO:0000313" key="8">
    <source>
        <dbReference type="Proteomes" id="UP000067689"/>
    </source>
</evidence>
<keyword evidence="4" id="KW-0812">Transmembrane</keyword>
<gene>
    <name evidence="7" type="ORF">AERYTH_02805</name>
</gene>
<evidence type="ECO:0000256" key="5">
    <source>
        <dbReference type="ARBA" id="ARBA00022989"/>
    </source>
</evidence>
<evidence type="ECO:0008006" key="9">
    <source>
        <dbReference type="Google" id="ProtNLM"/>
    </source>
</evidence>
<accession>A0A0U3TDS9</accession>
<dbReference type="AlphaFoldDB" id="A0A0U3TDS9"/>
<dbReference type="EMBL" id="CP011502">
    <property type="protein sequence ID" value="ALX03703.1"/>
    <property type="molecule type" value="Genomic_DNA"/>
</dbReference>
<comment type="subcellular location">
    <subcellularLocation>
        <location evidence="1">Cell membrane</location>
        <topology evidence="1">Multi-pass membrane protein</topology>
    </subcellularLocation>
</comment>
<keyword evidence="3" id="KW-1003">Cell membrane</keyword>
<keyword evidence="6" id="KW-0472">Membrane</keyword>
<dbReference type="PANTHER" id="PTHR34584">
    <property type="entry name" value="NA(+)/H(+) ANTIPORTER SUBUNIT E1"/>
    <property type="match status" value="1"/>
</dbReference>
<dbReference type="PANTHER" id="PTHR34584:SF1">
    <property type="entry name" value="NA(+)_H(+) ANTIPORTER SUBUNIT E1"/>
    <property type="match status" value="1"/>
</dbReference>
<protein>
    <recommendedName>
        <fullName evidence="9">Na+/H+ antiporter subunit E</fullName>
    </recommendedName>
</protein>
<dbReference type="OrthoDB" id="3556991at2"/>
<evidence type="ECO:0000256" key="1">
    <source>
        <dbReference type="ARBA" id="ARBA00004651"/>
    </source>
</evidence>
<keyword evidence="5" id="KW-1133">Transmembrane helix</keyword>
<dbReference type="Pfam" id="PF01899">
    <property type="entry name" value="MNHE"/>
    <property type="match status" value="1"/>
</dbReference>
<proteinExistence type="inferred from homology"/>
<dbReference type="GO" id="GO:0005886">
    <property type="term" value="C:plasma membrane"/>
    <property type="evidence" value="ECO:0007669"/>
    <property type="project" value="UniProtKB-SubCell"/>
</dbReference>
<organism evidence="7 8">
    <name type="scientific">Aeromicrobium erythreum</name>
    <dbReference type="NCBI Taxonomy" id="2041"/>
    <lineage>
        <taxon>Bacteria</taxon>
        <taxon>Bacillati</taxon>
        <taxon>Actinomycetota</taxon>
        <taxon>Actinomycetes</taxon>
        <taxon>Propionibacteriales</taxon>
        <taxon>Nocardioidaceae</taxon>
        <taxon>Aeromicrobium</taxon>
    </lineage>
</organism>
<sequence>MMPRWRIVVGLTAIWLLLWGAITPTLVVGGVLTSVLVLMLFPFPQAPWRWTLRPWPTLTMLLRFVVDLVRASVQVSWLAVRPAAPPPSAVVRVPLETRNELLVTVTAELVSLVPGSLLVELDPEQPALYLHVLDARSPEHLDRAVASVHEQERRVVEAMAPKDERDAYRRLAQEVSR</sequence>
<dbReference type="InterPro" id="IPR002758">
    <property type="entry name" value="Cation_antiport_E"/>
</dbReference>
<dbReference type="KEGG" id="aer:AERYTH_02805"/>
<reference evidence="7 8" key="1">
    <citation type="journal article" date="1991" name="Int. J. Syst. Bacteriol.">
        <title>Description of the erythromycin-producing bacterium Arthrobacter sp. strain NRRL B-3381 as Aeromicrobium erythreum gen. nov., sp. nov.</title>
        <authorList>
            <person name="Miller E.S."/>
            <person name="Woese C.R."/>
            <person name="Brenner S."/>
        </authorList>
    </citation>
    <scope>NUCLEOTIDE SEQUENCE [LARGE SCALE GENOMIC DNA]</scope>
    <source>
        <strain evidence="7 8">AR18</strain>
    </source>
</reference>
<dbReference type="Proteomes" id="UP000067689">
    <property type="component" value="Chromosome"/>
</dbReference>
<evidence type="ECO:0000256" key="6">
    <source>
        <dbReference type="ARBA" id="ARBA00023136"/>
    </source>
</evidence>
<comment type="similarity">
    <text evidence="2">Belongs to the CPA3 antiporters (TC 2.A.63) subunit E family.</text>
</comment>